<keyword evidence="14" id="KW-1185">Reference proteome</keyword>
<dbReference type="SUPFAM" id="SSF50129">
    <property type="entry name" value="GroES-like"/>
    <property type="match status" value="1"/>
</dbReference>
<name>A0ABQ3SD65_9ACTN</name>
<dbReference type="SMART" id="SM00823">
    <property type="entry name" value="PKS_PP"/>
    <property type="match status" value="2"/>
</dbReference>
<sequence length="2799" mass="290076">MVPERGGLQVQLSVGPPDGTGRRELTVHSQPEQSDPGAAWTSHAIGVLADGDRDGGQGLTAWPPPGAEPVDVDGFYERVAAAGYEYGPSFRGLRAAWRAGDEIFAEVALPDEAEDDVDRFGIHPALLDAALHPVVLLNGGSAEDIAGIRLPFAFGDVALFAVGARVVRVRVSPVGEDAVSVVLADAAGSPVASVGSLVLRAVDPRRLRTVDDPTRDALFRVEWRPLPVRADLTTSVAVAEIGAAGDRFTDAPGYPDLGALAAAVGAGGEVPGAVVVRLDGGRAGGDLAAGVRAVTVQALGLVQEWLASDLFAASRLVVVTRGAVPVGGDSDGERGEGAVDLVSAPVWGLVRAAQSENPGRLLLLDLDEVDASGDVLVHAVAAALEHEEPQVVLRDGELFVPRMVRAGEAGGPLLPPADVEAWRLETTGPGTLENLELVPAPEALAPLGEGQVRVSVRAAGVNFRDVLTGLGMYPDPDAYLGTEGAGVVTEVGPGVAGVAVGDRVMGLLPEAFGPVSVVDRRLVAPVPEGWSFEQAAAVPVAFLTAWFGLADLGGLSAGESVLVHAATGGVGMAAVQLARHWGAEVFATASEGKWDTLRAMGFDADHMGSSRDLGFEEKFLRVTGGRGVDVVLDSLAKEFVDASLRLLPRGGRFLEMGKTDIRDPQAIAQAHPGVTYHPYALTEISYDRLGEILSELGVLFERGVLESLPVRSWDVRRAPEALRFMAQARHTGKLVLTVPRPWDRSGTVLVTGGTGTLGGLLARHLVAGRGIRHLLLVSRRGPDAPGAAELVRDLHDLGAQSVDVVACDAADREALASVLASVGGEHALTAVVHTAGALDDALVGDLSAERLETVLRPKVDAALNLHELTREADLAAFVLYSSFAGVVGNPGQAGYAAANVFLDTLAGVRRAQGLPGVSLAWGHWEQASELTGRLAAADLRRLARSGIVAMPEPLGLGLFEAGCRAGESVLVTARLDVGVWASAGGEVTRALARTLVAPRAAARRVRAAAGDGGSGGSHLQRQLSAMGPGERVAHLVDVVRAHVATVLGHGSPAAVDPGRAFKELGFDSLTAVELRNRLQAATGLRLPATLVFDHPTPETLAGFLLSELVTDDLTDADAAGHAGAAPAVTPLDDDPVVIVAMACRFPGDADSPEGLWDLVADGRDAVSGFPTDRGWDLDRLYDPDPDRSGRSYAREGGFLRNAADFDAGLFGISPREALGMDPQQRMMLESSWEVFERAGIDAVSLRGSRTGVFVGAVTTGYGQDTRLQRNVEGYSVTGNVLSVVSGRVSYVFGLEGPAMTVDTACSSSLVALHLAAQSLRSGECSLALVGGVTVMPSPFGFVEFSRQRVLSPDGRCKAFAASADGTGFSEGVATLLVERLSDARRHGHPVLAVVRGSATNQDGASNGLTAPNGPSQQRVIRAALANARLTPAEVDAVEAHGTGTGLGDPIEAQALLSVYGKERPAEHPLWLGSVKSNIGHTQAAAGAAGLIKMVQAMRHGVLPRTLHVNEPTPEVDWSAGAVRLLTEPVRWPDTGGRPRRVGVSAFGISGTNAHVILEEPPAVPADDTAPDEPRKARTPDEPRDALTPDGADDTGLTSEVVPWLLSGKTDAALRAQAGRLAAHLEENDGPSALDVGHSLAVSRTVLEHRAVVLTGHGESAGPALSALGGGLPGVGVVSGVADVRGRVVFVFPGQGSQWEGMAVRLLGEAPVFAARLAECDAVLGEFVSWSVVDVLRGVVGAPSLGRIEVLQPVLFAVNVSLAALWESVGVVPSAVVGHSQGEIAAALVAGALSLRDAARLVVLRSALFAEHLVGRGAVASVALSVGEVEGRLGRWGGGLVVAGRNGPGAVTVAGEVAALEEFVASCKGEGVRARVVGSTVASHCGQVDPLRGRILGLFADVRPVRGRVPFYSTVSGGVCETTELTAGYWFENARRPVDFEGAVRALLADGYRFFVECSAHPVLVMGIDATSEDAGTDAVAVGSLRRDEGGAARFLTSVAEGHVRGLPGVDWRAVFAGTGAARVDLPTYPFQRTRYWLDDLAASVTDEDGSAADPAEAEFWDAVERGDLDGVAAELEVGTDPLGAVLPALSAWRRRRRERSQVDRWRYRTVWRPLEAGSATRSSNDGALATTPVLTGRWLLLIPADLATDPWADAAERTLTGHGAEVERVTIDTADTVNAADASDGGRDRFAGLLRDGTAGVLSLLALDDAPHPGHPAVPASLAAHLALAQAMAGSGTTARLWAATRGGVLTGRSDPRTSPGQAQTWGLGRVVALEEPALWGGLVDLPDTADDAAAARLAAVLGGLPAPDGHGQEDQLAIRPDGVHAARLVRAPLGDEPARRAWQPGGTVLITGGTGGIGSKVARWFAGNGARHLLLTGRRGPGAPGAAELRAELEQLGAQVTITACDMADRDAVAALVAAVPQEHPLTAVVHAAGVPQGYTPFTDTTAGDLAEVTAGKVAGAAHLDDVLADTPLDAFVLFSSNAAVWGSGGQAAYAAGNAYLDALAARRRALGRTATSLAWGAWGGGGMMAAEGAAEYMGRRGVLEMAPEPATAAMVQAVEHDETTVAVADVEWERFVLGFTARRPSPLLAEIPEVRAALREDADEQDAGQDTARAALTARLAGMTGHEQLRTLMELVREEAAAVLRHDGTDGIQGGRAFKELGFDSLTAVELRNRLKAATGLRLSAAVVFDHPTPAALAAHLRGLLVADGAQKETGAAMDGLKALEDSAAALAGDRDADGKARIVERLEALLWKLRDNGAEAGSGPGDDADPAPDTDDLAAATAEDMFDLLDRELGTA</sequence>
<dbReference type="Pfam" id="PF00550">
    <property type="entry name" value="PP-binding"/>
    <property type="match status" value="2"/>
</dbReference>
<feature type="region of interest" description="N-terminal hotdog fold" evidence="8">
    <location>
        <begin position="1"/>
        <end position="55"/>
    </location>
</feature>
<dbReference type="Gene3D" id="3.30.70.3290">
    <property type="match status" value="1"/>
</dbReference>
<dbReference type="PANTHER" id="PTHR43775">
    <property type="entry name" value="FATTY ACID SYNTHASE"/>
    <property type="match status" value="1"/>
</dbReference>
<feature type="region of interest" description="Disordered" evidence="9">
    <location>
        <begin position="2760"/>
        <end position="2784"/>
    </location>
</feature>
<dbReference type="PROSITE" id="PS50075">
    <property type="entry name" value="CARRIER"/>
    <property type="match status" value="2"/>
</dbReference>
<dbReference type="InterPro" id="IPR014043">
    <property type="entry name" value="Acyl_transferase_dom"/>
</dbReference>
<evidence type="ECO:0000259" key="12">
    <source>
        <dbReference type="PROSITE" id="PS52019"/>
    </source>
</evidence>
<feature type="region of interest" description="Disordered" evidence="9">
    <location>
        <begin position="1556"/>
        <end position="1596"/>
    </location>
</feature>
<dbReference type="InterPro" id="IPR032821">
    <property type="entry name" value="PKS_assoc"/>
</dbReference>
<dbReference type="InterPro" id="IPR018201">
    <property type="entry name" value="Ketoacyl_synth_AS"/>
</dbReference>
<feature type="compositionally biased region" description="Acidic residues" evidence="9">
    <location>
        <begin position="2769"/>
        <end position="2779"/>
    </location>
</feature>
<dbReference type="InterPro" id="IPR055123">
    <property type="entry name" value="SpnB-like_Rossmann"/>
</dbReference>
<dbReference type="InterPro" id="IPR016035">
    <property type="entry name" value="Acyl_Trfase/lysoPLipase"/>
</dbReference>
<dbReference type="InterPro" id="IPR020843">
    <property type="entry name" value="ER"/>
</dbReference>
<dbReference type="Gene3D" id="1.10.1200.10">
    <property type="entry name" value="ACP-like"/>
    <property type="match status" value="2"/>
</dbReference>
<comment type="pathway">
    <text evidence="1">Antibiotic biosynthesis.</text>
</comment>
<dbReference type="InterPro" id="IPR006162">
    <property type="entry name" value="Ppantetheine_attach_site"/>
</dbReference>
<evidence type="ECO:0000256" key="2">
    <source>
        <dbReference type="ARBA" id="ARBA00022450"/>
    </source>
</evidence>
<evidence type="ECO:0000256" key="1">
    <source>
        <dbReference type="ARBA" id="ARBA00004792"/>
    </source>
</evidence>
<keyword evidence="3" id="KW-0597">Phosphoprotein</keyword>
<feature type="region of interest" description="C-terminal hotdog fold" evidence="8">
    <location>
        <begin position="67"/>
        <end position="208"/>
    </location>
</feature>
<dbReference type="PROSITE" id="PS52004">
    <property type="entry name" value="KS3_2"/>
    <property type="match status" value="1"/>
</dbReference>
<dbReference type="Gene3D" id="3.40.366.10">
    <property type="entry name" value="Malonyl-Coenzyme A Acyl Carrier Protein, domain 2"/>
    <property type="match status" value="1"/>
</dbReference>
<evidence type="ECO:0000313" key="13">
    <source>
        <dbReference type="EMBL" id="GHI66078.1"/>
    </source>
</evidence>
<dbReference type="Pfam" id="PF22953">
    <property type="entry name" value="SpnB_Rossmann"/>
    <property type="match status" value="1"/>
</dbReference>
<dbReference type="CDD" id="cd08952">
    <property type="entry name" value="KR_1_SDR_x"/>
    <property type="match status" value="1"/>
</dbReference>
<dbReference type="PROSITE" id="PS00012">
    <property type="entry name" value="PHOSPHOPANTETHEINE"/>
    <property type="match status" value="2"/>
</dbReference>
<dbReference type="Pfam" id="PF08240">
    <property type="entry name" value="ADH_N"/>
    <property type="match status" value="1"/>
</dbReference>
<dbReference type="Gene3D" id="3.90.180.10">
    <property type="entry name" value="Medium-chain alcohol dehydrogenases, catalytic domain"/>
    <property type="match status" value="1"/>
</dbReference>
<reference evidence="14" key="1">
    <citation type="submission" date="2023-07" db="EMBL/GenBank/DDBJ databases">
        <title>Whole genome shotgun sequence of Streptomyces cacaoi subsp. asoensis NBRC 13813.</title>
        <authorList>
            <person name="Komaki H."/>
            <person name="Tamura T."/>
        </authorList>
    </citation>
    <scope>NUCLEOTIDE SEQUENCE [LARGE SCALE GENOMIC DNA]</scope>
    <source>
        <strain evidence="14">NBRC 13813</strain>
    </source>
</reference>
<dbReference type="InterPro" id="IPR016039">
    <property type="entry name" value="Thiolase-like"/>
</dbReference>
<dbReference type="InterPro" id="IPR041618">
    <property type="entry name" value="PKS_DE"/>
</dbReference>
<feature type="compositionally biased region" description="Low complexity" evidence="9">
    <location>
        <begin position="1558"/>
        <end position="1567"/>
    </location>
</feature>
<dbReference type="InterPro" id="IPR009081">
    <property type="entry name" value="PP-bd_ACP"/>
</dbReference>
<dbReference type="CDD" id="cd05195">
    <property type="entry name" value="enoyl_red"/>
    <property type="match status" value="1"/>
</dbReference>
<dbReference type="PROSITE" id="PS52019">
    <property type="entry name" value="PKS_MFAS_DH"/>
    <property type="match status" value="1"/>
</dbReference>
<evidence type="ECO:0000256" key="9">
    <source>
        <dbReference type="SAM" id="MobiDB-lite"/>
    </source>
</evidence>
<dbReference type="InterPro" id="IPR036291">
    <property type="entry name" value="NAD(P)-bd_dom_sf"/>
</dbReference>
<dbReference type="InterPro" id="IPR049551">
    <property type="entry name" value="PKS_DH_C"/>
</dbReference>
<dbReference type="Gene3D" id="3.40.50.720">
    <property type="entry name" value="NAD(P)-binding Rossmann-like Domain"/>
    <property type="match status" value="2"/>
</dbReference>
<dbReference type="SUPFAM" id="SSF55048">
    <property type="entry name" value="Probable ACP-binding domain of malonyl-CoA ACP transacylase"/>
    <property type="match status" value="1"/>
</dbReference>
<dbReference type="CDD" id="cd00833">
    <property type="entry name" value="PKS"/>
    <property type="match status" value="1"/>
</dbReference>
<feature type="region of interest" description="Disordered" evidence="9">
    <location>
        <begin position="1"/>
        <end position="39"/>
    </location>
</feature>
<dbReference type="Gene3D" id="3.10.129.110">
    <property type="entry name" value="Polyketide synthase dehydratase"/>
    <property type="match status" value="1"/>
</dbReference>
<dbReference type="Pfam" id="PF13602">
    <property type="entry name" value="ADH_zinc_N_2"/>
    <property type="match status" value="1"/>
</dbReference>
<feature type="domain" description="Carrier" evidence="10">
    <location>
        <begin position="2632"/>
        <end position="2707"/>
    </location>
</feature>
<keyword evidence="7" id="KW-0012">Acyltransferase</keyword>
<evidence type="ECO:0000259" key="11">
    <source>
        <dbReference type="PROSITE" id="PS52004"/>
    </source>
</evidence>
<feature type="compositionally biased region" description="Basic and acidic residues" evidence="9">
    <location>
        <begin position="1571"/>
        <end position="1586"/>
    </location>
</feature>
<comment type="caution">
    <text evidence="8">Lacks conserved residue(s) required for the propagation of feature annotation.</text>
</comment>
<dbReference type="InterPro" id="IPR011032">
    <property type="entry name" value="GroES-like_sf"/>
</dbReference>
<dbReference type="Gene3D" id="6.10.140.1830">
    <property type="match status" value="1"/>
</dbReference>
<evidence type="ECO:0000256" key="7">
    <source>
        <dbReference type="ARBA" id="ARBA00023315"/>
    </source>
</evidence>
<dbReference type="InterPro" id="IPR057326">
    <property type="entry name" value="KR_dom"/>
</dbReference>
<dbReference type="InterPro" id="IPR016036">
    <property type="entry name" value="Malonyl_transacylase_ACP-bd"/>
</dbReference>
<dbReference type="SUPFAM" id="SSF52151">
    <property type="entry name" value="FabD/lysophospholipase-like"/>
    <property type="match status" value="1"/>
</dbReference>
<dbReference type="Pfam" id="PF16197">
    <property type="entry name" value="KAsynt_C_assoc"/>
    <property type="match status" value="1"/>
</dbReference>
<feature type="domain" description="PKS/mFAS DH" evidence="12">
    <location>
        <begin position="1"/>
        <end position="208"/>
    </location>
</feature>
<dbReference type="InterPro" id="IPR042104">
    <property type="entry name" value="PKS_dehydratase_sf"/>
</dbReference>
<dbReference type="Pfam" id="PF18369">
    <property type="entry name" value="PKS_DE"/>
    <property type="match status" value="1"/>
</dbReference>
<dbReference type="Gene3D" id="3.40.50.11460">
    <property type="match status" value="1"/>
</dbReference>
<evidence type="ECO:0000256" key="6">
    <source>
        <dbReference type="ARBA" id="ARBA00023268"/>
    </source>
</evidence>
<dbReference type="PROSITE" id="PS00606">
    <property type="entry name" value="KS3_1"/>
    <property type="match status" value="1"/>
</dbReference>
<evidence type="ECO:0008006" key="15">
    <source>
        <dbReference type="Google" id="ProtNLM"/>
    </source>
</evidence>
<feature type="domain" description="Ketosynthase family 3 (KS3)" evidence="11">
    <location>
        <begin position="1133"/>
        <end position="1559"/>
    </location>
</feature>
<dbReference type="InterPro" id="IPR020806">
    <property type="entry name" value="PKS_PP-bd"/>
</dbReference>
<dbReference type="InterPro" id="IPR013968">
    <property type="entry name" value="PKS_KR"/>
</dbReference>
<dbReference type="InterPro" id="IPR050091">
    <property type="entry name" value="PKS_NRPS_Biosynth_Enz"/>
</dbReference>
<dbReference type="InterPro" id="IPR020841">
    <property type="entry name" value="PKS_Beta-ketoAc_synthase_dom"/>
</dbReference>
<dbReference type="Pfam" id="PF00109">
    <property type="entry name" value="ketoacyl-synt"/>
    <property type="match status" value="1"/>
</dbReference>
<evidence type="ECO:0000256" key="3">
    <source>
        <dbReference type="ARBA" id="ARBA00022553"/>
    </source>
</evidence>
<dbReference type="Pfam" id="PF08659">
    <property type="entry name" value="KR"/>
    <property type="match status" value="2"/>
</dbReference>
<dbReference type="SMART" id="SM00827">
    <property type="entry name" value="PKS_AT"/>
    <property type="match status" value="1"/>
</dbReference>
<evidence type="ECO:0000259" key="10">
    <source>
        <dbReference type="PROSITE" id="PS50075"/>
    </source>
</evidence>
<dbReference type="InterPro" id="IPR014030">
    <property type="entry name" value="Ketoacyl_synth_N"/>
</dbReference>
<keyword evidence="2" id="KW-0596">Phosphopantetheine</keyword>
<protein>
    <recommendedName>
        <fullName evidence="15">Polyketide synthase</fullName>
    </recommendedName>
</protein>
<dbReference type="Pfam" id="PF02801">
    <property type="entry name" value="Ketoacyl-synt_C"/>
    <property type="match status" value="1"/>
</dbReference>
<evidence type="ECO:0000256" key="4">
    <source>
        <dbReference type="ARBA" id="ARBA00022679"/>
    </source>
</evidence>
<dbReference type="PANTHER" id="PTHR43775:SF51">
    <property type="entry name" value="INACTIVE PHENOLPHTHIOCEROL SYNTHESIS POLYKETIDE SYNTHASE TYPE I PKS1-RELATED"/>
    <property type="match status" value="1"/>
</dbReference>
<dbReference type="SMART" id="SM00829">
    <property type="entry name" value="PKS_ER"/>
    <property type="match status" value="1"/>
</dbReference>
<dbReference type="CDD" id="cd08956">
    <property type="entry name" value="KR_3_FAS_SDR_x"/>
    <property type="match status" value="1"/>
</dbReference>
<dbReference type="Pfam" id="PF00698">
    <property type="entry name" value="Acyl_transf_1"/>
    <property type="match status" value="1"/>
</dbReference>
<dbReference type="EMBL" id="BNEB01000006">
    <property type="protein sequence ID" value="GHI66078.1"/>
    <property type="molecule type" value="Genomic_DNA"/>
</dbReference>
<feature type="domain" description="Carrier" evidence="10">
    <location>
        <begin position="1033"/>
        <end position="1108"/>
    </location>
</feature>
<evidence type="ECO:0000256" key="5">
    <source>
        <dbReference type="ARBA" id="ARBA00023194"/>
    </source>
</evidence>
<gene>
    <name evidence="13" type="ORF">Saso_77280</name>
</gene>
<dbReference type="InterPro" id="IPR014031">
    <property type="entry name" value="Ketoacyl_synth_C"/>
</dbReference>
<dbReference type="SMART" id="SM00826">
    <property type="entry name" value="PKS_DH"/>
    <property type="match status" value="1"/>
</dbReference>
<accession>A0ABQ3SD65</accession>
<dbReference type="SMART" id="SM01294">
    <property type="entry name" value="PKS_PP_betabranch"/>
    <property type="match status" value="2"/>
</dbReference>
<dbReference type="NCBIfam" id="NF045894">
    <property type="entry name" value="PKS_plus_SDR"/>
    <property type="match status" value="1"/>
</dbReference>
<organism evidence="13 14">
    <name type="scientific">Streptomyces asoensis</name>
    <dbReference type="NCBI Taxonomy" id="249586"/>
    <lineage>
        <taxon>Bacteria</taxon>
        <taxon>Bacillati</taxon>
        <taxon>Actinomycetota</taxon>
        <taxon>Actinomycetes</taxon>
        <taxon>Kitasatosporales</taxon>
        <taxon>Streptomycetaceae</taxon>
        <taxon>Streptomyces</taxon>
    </lineage>
</organism>
<dbReference type="InterPro" id="IPR049900">
    <property type="entry name" value="PKS_mFAS_DH"/>
</dbReference>
<proteinExistence type="predicted"/>
<dbReference type="InterPro" id="IPR020807">
    <property type="entry name" value="PKS_DH"/>
</dbReference>
<dbReference type="Gene3D" id="3.40.47.10">
    <property type="match status" value="1"/>
</dbReference>
<dbReference type="Pfam" id="PF14765">
    <property type="entry name" value="PS-DH"/>
    <property type="match status" value="1"/>
</dbReference>
<dbReference type="SMART" id="SM00825">
    <property type="entry name" value="PKS_KS"/>
    <property type="match status" value="1"/>
</dbReference>
<dbReference type="Proteomes" id="UP000649259">
    <property type="component" value="Unassembled WGS sequence"/>
</dbReference>
<keyword evidence="6" id="KW-0511">Multifunctional enzyme</keyword>
<evidence type="ECO:0000313" key="14">
    <source>
        <dbReference type="Proteomes" id="UP000649259"/>
    </source>
</evidence>
<dbReference type="SUPFAM" id="SSF53901">
    <property type="entry name" value="Thiolase-like"/>
    <property type="match status" value="1"/>
</dbReference>
<dbReference type="SMART" id="SM00822">
    <property type="entry name" value="PKS_KR"/>
    <property type="match status" value="2"/>
</dbReference>
<dbReference type="SUPFAM" id="SSF51735">
    <property type="entry name" value="NAD(P)-binding Rossmann-fold domains"/>
    <property type="match status" value="5"/>
</dbReference>
<keyword evidence="5" id="KW-0045">Antibiotic biosynthesis</keyword>
<keyword evidence="4" id="KW-0808">Transferase</keyword>
<evidence type="ECO:0000256" key="8">
    <source>
        <dbReference type="PROSITE-ProRule" id="PRU01363"/>
    </source>
</evidence>
<dbReference type="InterPro" id="IPR036736">
    <property type="entry name" value="ACP-like_sf"/>
</dbReference>
<dbReference type="SUPFAM" id="SSF47336">
    <property type="entry name" value="ACP-like"/>
    <property type="match status" value="2"/>
</dbReference>
<dbReference type="InterPro" id="IPR001227">
    <property type="entry name" value="Ac_transferase_dom_sf"/>
</dbReference>
<dbReference type="InterPro" id="IPR013154">
    <property type="entry name" value="ADH-like_N"/>
</dbReference>
<comment type="caution">
    <text evidence="13">The sequence shown here is derived from an EMBL/GenBank/DDBJ whole genome shotgun (WGS) entry which is preliminary data.</text>
</comment>